<organism evidence="2 3">
    <name type="scientific">Carnegiea gigantea</name>
    <dbReference type="NCBI Taxonomy" id="171969"/>
    <lineage>
        <taxon>Eukaryota</taxon>
        <taxon>Viridiplantae</taxon>
        <taxon>Streptophyta</taxon>
        <taxon>Embryophyta</taxon>
        <taxon>Tracheophyta</taxon>
        <taxon>Spermatophyta</taxon>
        <taxon>Magnoliopsida</taxon>
        <taxon>eudicotyledons</taxon>
        <taxon>Gunneridae</taxon>
        <taxon>Pentapetalae</taxon>
        <taxon>Caryophyllales</taxon>
        <taxon>Cactineae</taxon>
        <taxon>Cactaceae</taxon>
        <taxon>Cactoideae</taxon>
        <taxon>Echinocereeae</taxon>
        <taxon>Carnegiea</taxon>
    </lineage>
</organism>
<comment type="caution">
    <text evidence="2">The sequence shown here is derived from an EMBL/GenBank/DDBJ whole genome shotgun (WGS) entry which is preliminary data.</text>
</comment>
<dbReference type="PANTHER" id="PTHR33924:SF1">
    <property type="entry name" value="DNA-DIRECTED RNA POLYMERASE SUBUNIT BETA"/>
    <property type="match status" value="1"/>
</dbReference>
<dbReference type="PANTHER" id="PTHR33924">
    <property type="entry name" value="CATION-TRANSPORTING ATPASE"/>
    <property type="match status" value="1"/>
</dbReference>
<proteinExistence type="predicted"/>
<evidence type="ECO:0000256" key="1">
    <source>
        <dbReference type="SAM" id="MobiDB-lite"/>
    </source>
</evidence>
<dbReference type="EMBL" id="JAKOGI010001004">
    <property type="protein sequence ID" value="KAJ8428451.1"/>
    <property type="molecule type" value="Genomic_DNA"/>
</dbReference>
<evidence type="ECO:0000313" key="2">
    <source>
        <dbReference type="EMBL" id="KAJ8428451.1"/>
    </source>
</evidence>
<gene>
    <name evidence="2" type="ORF">Cgig2_024112</name>
</gene>
<feature type="region of interest" description="Disordered" evidence="1">
    <location>
        <begin position="1"/>
        <end position="53"/>
    </location>
</feature>
<evidence type="ECO:0000313" key="3">
    <source>
        <dbReference type="Proteomes" id="UP001153076"/>
    </source>
</evidence>
<accession>A0A9Q1JNQ1</accession>
<keyword evidence="3" id="KW-1185">Reference proteome</keyword>
<dbReference type="Proteomes" id="UP001153076">
    <property type="component" value="Unassembled WGS sequence"/>
</dbReference>
<sequence>MGEDKSNKLHGNIARPVLGDITNQKLGKRGFSELSSRPKSPLKSGDPSERHAEVKTSFIDDAFRKQVTEAIDRLKYECCGVPNSPYFVSETPLSPLEGGIESATELSSTDGNEVFFKKVAFLVENLKRQRCDSAKCPKVAHEVDSSPLKSGKIVGCCLIQNTQSGSHGSIDEVKEPSGSATDSIDQDKEQNLPIVIDVDDITVQTRISSLAVGEKSEHCERNCLEAGKACQSGNVRALSDVLENDSIQHDLAAEDAKDDGKTICVDYLPYSRSESVVSSRLTESTQSFKLGKCTALNGDESYNSAAGLDLLKSCICSFCTKAAYIWSDLHYQDVKGRISLLMKSQKEASHLAQRYSCDNAMSKHGIQNSGESTHMEIDLMNQWKSLFLHMENVFVEESNQLQTNFLALKDLKDDFKMNLESMNGMPSFVQTCSSDASDHRII</sequence>
<dbReference type="AlphaFoldDB" id="A0A9Q1JNQ1"/>
<reference evidence="2" key="1">
    <citation type="submission" date="2022-04" db="EMBL/GenBank/DDBJ databases">
        <title>Carnegiea gigantea Genome sequencing and assembly v2.</title>
        <authorList>
            <person name="Copetti D."/>
            <person name="Sanderson M.J."/>
            <person name="Burquez A."/>
            <person name="Wojciechowski M.F."/>
        </authorList>
    </citation>
    <scope>NUCLEOTIDE SEQUENCE</scope>
    <source>
        <strain evidence="2">SGP5-SGP5p</strain>
        <tissue evidence="2">Aerial part</tissue>
    </source>
</reference>
<protein>
    <recommendedName>
        <fullName evidence="4">DNA-directed RNA polymerase</fullName>
    </recommendedName>
</protein>
<name>A0A9Q1JNQ1_9CARY</name>
<dbReference type="OrthoDB" id="1907176at2759"/>
<feature type="region of interest" description="Disordered" evidence="1">
    <location>
        <begin position="165"/>
        <end position="185"/>
    </location>
</feature>
<evidence type="ECO:0008006" key="4">
    <source>
        <dbReference type="Google" id="ProtNLM"/>
    </source>
</evidence>